<dbReference type="WBParaSite" id="JU765_v2.g12325.t1">
    <property type="protein sequence ID" value="JU765_v2.g12325.t1"/>
    <property type="gene ID" value="JU765_v2.g12325"/>
</dbReference>
<sequence length="98" mass="11087">MGCLSGLTGPMCTGFLLMVSIWGIIFLAVVGFLFNNHSVGLMEDLPEEDDKHADWSVRYNNILKLYEDTAKNCWFACAGYVVVLIYSSIRMYMIVRAH</sequence>
<accession>A0AC34Q2M6</accession>
<name>A0AC34Q2M6_9BILA</name>
<proteinExistence type="predicted"/>
<reference evidence="2" key="1">
    <citation type="submission" date="2022-11" db="UniProtKB">
        <authorList>
            <consortium name="WormBaseParasite"/>
        </authorList>
    </citation>
    <scope>IDENTIFICATION</scope>
</reference>
<protein>
    <submittedName>
        <fullName evidence="2">Ribonuclease kappa</fullName>
    </submittedName>
</protein>
<evidence type="ECO:0000313" key="1">
    <source>
        <dbReference type="Proteomes" id="UP000887576"/>
    </source>
</evidence>
<evidence type="ECO:0000313" key="2">
    <source>
        <dbReference type="WBParaSite" id="JU765_v2.g12325.t1"/>
    </source>
</evidence>
<organism evidence="1 2">
    <name type="scientific">Panagrolaimus sp. JU765</name>
    <dbReference type="NCBI Taxonomy" id="591449"/>
    <lineage>
        <taxon>Eukaryota</taxon>
        <taxon>Metazoa</taxon>
        <taxon>Ecdysozoa</taxon>
        <taxon>Nematoda</taxon>
        <taxon>Chromadorea</taxon>
        <taxon>Rhabditida</taxon>
        <taxon>Tylenchina</taxon>
        <taxon>Panagrolaimomorpha</taxon>
        <taxon>Panagrolaimoidea</taxon>
        <taxon>Panagrolaimidae</taxon>
        <taxon>Panagrolaimus</taxon>
    </lineage>
</organism>
<dbReference type="Proteomes" id="UP000887576">
    <property type="component" value="Unplaced"/>
</dbReference>